<dbReference type="Pfam" id="PF00059">
    <property type="entry name" value="Lectin_C"/>
    <property type="match status" value="2"/>
</dbReference>
<dbReference type="InterPro" id="IPR050111">
    <property type="entry name" value="C-type_lectin/snaclec_domain"/>
</dbReference>
<feature type="domain" description="C-type lectin" evidence="3">
    <location>
        <begin position="42"/>
        <end position="155"/>
    </location>
</feature>
<evidence type="ECO:0000256" key="2">
    <source>
        <dbReference type="SAM" id="SignalP"/>
    </source>
</evidence>
<dbReference type="InterPro" id="IPR001304">
    <property type="entry name" value="C-type_lectin-like"/>
</dbReference>
<name>A0A096ZGV1_OSTFU</name>
<feature type="signal peptide" evidence="2">
    <location>
        <begin position="1"/>
        <end position="21"/>
    </location>
</feature>
<accession>A0A096ZGV1</accession>
<dbReference type="InterPro" id="IPR018378">
    <property type="entry name" value="C-type_lectin_CS"/>
</dbReference>
<sequence>MLRYKLFTSILFVSMVTISHSQRDNKYFRKDYTYIEATDSFYKMHTIHKTWENAKDLCAMEGATLFYPENQEEADAVSLYWNATQPFPHIFIGASSLIAKGIFETVDGQLISDVYSNWAPGEPNDSSGNEDCVSMNKDQTLNDLSCEHKSPFVCKKTLDSLDWNTKCDIPYLDYEFDETLGKCYKFYSEPRTWRDAYVACSAELSYLAIIDSQAEADHLAKITTDAPKEDSQNALEDTVFLGFNKLRKGWKTIKGTKLQNSGYTKWGDQQPDGGDSESCGGMSYDGLLKDAKCEDQSYFICEHDVATSYNLHERFGD</sequence>
<dbReference type="SMART" id="SM00034">
    <property type="entry name" value="CLECT"/>
    <property type="match status" value="2"/>
</dbReference>
<keyword evidence="2" id="KW-0732">Signal</keyword>
<protein>
    <submittedName>
        <fullName evidence="4">Immulectin-5</fullName>
    </submittedName>
</protein>
<dbReference type="PROSITE" id="PS00615">
    <property type="entry name" value="C_TYPE_LECTIN_1"/>
    <property type="match status" value="2"/>
</dbReference>
<dbReference type="CDD" id="cd00037">
    <property type="entry name" value="CLECT"/>
    <property type="match status" value="2"/>
</dbReference>
<dbReference type="SMR" id="A0A096ZGV1"/>
<dbReference type="InterPro" id="IPR016186">
    <property type="entry name" value="C-type_lectin-like/link_sf"/>
</dbReference>
<feature type="domain" description="C-type lectin" evidence="3">
    <location>
        <begin position="179"/>
        <end position="302"/>
    </location>
</feature>
<proteinExistence type="evidence at transcript level"/>
<evidence type="ECO:0000259" key="3">
    <source>
        <dbReference type="PROSITE" id="PS50041"/>
    </source>
</evidence>
<gene>
    <name evidence="4" type="primary">IML5</name>
</gene>
<reference evidence="4" key="1">
    <citation type="submission" date="2013-10" db="EMBL/GenBank/DDBJ databases">
        <title>mRNA of Asian corn borer Ostrinia furnacalis Pyralididae Lepidoptera.</title>
        <authorList>
            <person name="Yang Z."/>
            <person name="Hu J."/>
        </authorList>
    </citation>
    <scope>NUCLEOTIDE SEQUENCE</scope>
</reference>
<dbReference type="SUPFAM" id="SSF56436">
    <property type="entry name" value="C-type lectin-like"/>
    <property type="match status" value="2"/>
</dbReference>
<evidence type="ECO:0000313" key="4">
    <source>
        <dbReference type="EMBL" id="AIR96001.1"/>
    </source>
</evidence>
<keyword evidence="1" id="KW-1015">Disulfide bond</keyword>
<evidence type="ECO:0000256" key="1">
    <source>
        <dbReference type="ARBA" id="ARBA00023157"/>
    </source>
</evidence>
<dbReference type="InterPro" id="IPR016187">
    <property type="entry name" value="CTDL_fold"/>
</dbReference>
<dbReference type="PROSITE" id="PS50041">
    <property type="entry name" value="C_TYPE_LECTIN_2"/>
    <property type="match status" value="2"/>
</dbReference>
<organism evidence="4">
    <name type="scientific">Ostrinia furnacalis</name>
    <name type="common">Asian corn borer</name>
    <dbReference type="NCBI Taxonomy" id="93504"/>
    <lineage>
        <taxon>Eukaryota</taxon>
        <taxon>Metazoa</taxon>
        <taxon>Ecdysozoa</taxon>
        <taxon>Arthropoda</taxon>
        <taxon>Hexapoda</taxon>
        <taxon>Insecta</taxon>
        <taxon>Pterygota</taxon>
        <taxon>Neoptera</taxon>
        <taxon>Endopterygota</taxon>
        <taxon>Lepidoptera</taxon>
        <taxon>Glossata</taxon>
        <taxon>Ditrysia</taxon>
        <taxon>Pyraloidea</taxon>
        <taxon>Crambidae</taxon>
        <taxon>Pyraustinae</taxon>
        <taxon>Ostrinia</taxon>
    </lineage>
</organism>
<dbReference type="Gene3D" id="3.10.100.10">
    <property type="entry name" value="Mannose-Binding Protein A, subunit A"/>
    <property type="match status" value="2"/>
</dbReference>
<feature type="chain" id="PRO_5001932691" evidence="2">
    <location>
        <begin position="22"/>
        <end position="317"/>
    </location>
</feature>
<dbReference type="AlphaFoldDB" id="A0A096ZGV1"/>
<dbReference type="OrthoDB" id="538816at2759"/>
<dbReference type="PANTHER" id="PTHR22803">
    <property type="entry name" value="MANNOSE, PHOSPHOLIPASE, LECTIN RECEPTOR RELATED"/>
    <property type="match status" value="1"/>
</dbReference>
<dbReference type="EMBL" id="KF752422">
    <property type="protein sequence ID" value="AIR96001.1"/>
    <property type="molecule type" value="mRNA"/>
</dbReference>